<comment type="caution">
    <text evidence="2">The sequence shown here is derived from an EMBL/GenBank/DDBJ whole genome shotgun (WGS) entry which is preliminary data.</text>
</comment>
<feature type="transmembrane region" description="Helical" evidence="1">
    <location>
        <begin position="104"/>
        <end position="122"/>
    </location>
</feature>
<evidence type="ECO:0000313" key="3">
    <source>
        <dbReference type="Proteomes" id="UP001387100"/>
    </source>
</evidence>
<name>A0ABU8RLW9_9ACTN</name>
<proteinExistence type="predicted"/>
<keyword evidence="1" id="KW-1133">Transmembrane helix</keyword>
<feature type="transmembrane region" description="Helical" evidence="1">
    <location>
        <begin position="129"/>
        <end position="155"/>
    </location>
</feature>
<dbReference type="Pfam" id="PF09819">
    <property type="entry name" value="ABC_cobalt"/>
    <property type="match status" value="1"/>
</dbReference>
<dbReference type="RefSeq" id="WP_339575476.1">
    <property type="nucleotide sequence ID" value="NZ_JBBIAA010000016.1"/>
</dbReference>
<dbReference type="Proteomes" id="UP001387100">
    <property type="component" value="Unassembled WGS sequence"/>
</dbReference>
<dbReference type="InterPro" id="IPR017195">
    <property type="entry name" value="ABC_thiamin-permease_prd"/>
</dbReference>
<feature type="transmembrane region" description="Helical" evidence="1">
    <location>
        <begin position="20"/>
        <end position="41"/>
    </location>
</feature>
<sequence length="204" mass="20663">MSTTSRSTTRARGASGRWRVVDIVVCAVVAVAAGVVLWAWGAASNTVGAPLAFLPPLAAVLNGGYLLPALLGGLVVRRPGAALFAEVVAGLVSMLIGTQWGVTVLVWAVVQGLAAELGFALLGYRRWGLVAALLAGALAGVAVGLMDTTFSYPAWELGYKVVYLVLSVVSGLVLAGALAHVVVRALARTGALSGVASGRSGTRV</sequence>
<protein>
    <submittedName>
        <fullName evidence="2">ECF transporter S component</fullName>
    </submittedName>
</protein>
<gene>
    <name evidence="2" type="ORF">WDZ17_12395</name>
</gene>
<feature type="transmembrane region" description="Helical" evidence="1">
    <location>
        <begin position="161"/>
        <end position="183"/>
    </location>
</feature>
<feature type="transmembrane region" description="Helical" evidence="1">
    <location>
        <begin position="53"/>
        <end position="74"/>
    </location>
</feature>
<reference evidence="2 3" key="1">
    <citation type="journal article" date="2017" name="Int. J. Syst. Evol. Microbiol.">
        <title>Pseudokineococcus basanitobsidens sp. nov., isolated from volcanic rock.</title>
        <authorList>
            <person name="Lee D.W."/>
            <person name="Park M.Y."/>
            <person name="Kim J.J."/>
            <person name="Kim B.S."/>
        </authorList>
    </citation>
    <scope>NUCLEOTIDE SEQUENCE [LARGE SCALE GENOMIC DNA]</scope>
    <source>
        <strain evidence="2 3">DSM 103726</strain>
    </source>
</reference>
<dbReference type="EMBL" id="JBBIAA010000016">
    <property type="protein sequence ID" value="MEJ5946092.1"/>
    <property type="molecule type" value="Genomic_DNA"/>
</dbReference>
<feature type="transmembrane region" description="Helical" evidence="1">
    <location>
        <begin position="81"/>
        <end position="98"/>
    </location>
</feature>
<keyword evidence="1" id="KW-0812">Transmembrane</keyword>
<organism evidence="2 3">
    <name type="scientific">Pseudokineococcus basanitobsidens</name>
    <dbReference type="NCBI Taxonomy" id="1926649"/>
    <lineage>
        <taxon>Bacteria</taxon>
        <taxon>Bacillati</taxon>
        <taxon>Actinomycetota</taxon>
        <taxon>Actinomycetes</taxon>
        <taxon>Kineosporiales</taxon>
        <taxon>Kineosporiaceae</taxon>
        <taxon>Pseudokineococcus</taxon>
    </lineage>
</organism>
<accession>A0ABU8RLW9</accession>
<keyword evidence="1" id="KW-0472">Membrane</keyword>
<evidence type="ECO:0000256" key="1">
    <source>
        <dbReference type="SAM" id="Phobius"/>
    </source>
</evidence>
<evidence type="ECO:0000313" key="2">
    <source>
        <dbReference type="EMBL" id="MEJ5946092.1"/>
    </source>
</evidence>
<dbReference type="PIRSF" id="PIRSF037394">
    <property type="entry name" value="ABC_thiamine-permease_YkoE_prd"/>
    <property type="match status" value="1"/>
</dbReference>
<keyword evidence="3" id="KW-1185">Reference proteome</keyword>